<reference evidence="3 4" key="1">
    <citation type="journal article" date="2019" name="ACS Chem. Biol.">
        <title>Identification and Mobilization of a Cryptic Antibiotic Biosynthesis Gene Locus from a Human-Pathogenic Nocardia Isolate.</title>
        <authorList>
            <person name="Herisse M."/>
            <person name="Ishida K."/>
            <person name="Porter J.L."/>
            <person name="Howden B."/>
            <person name="Hertweck C."/>
            <person name="Stinear T.P."/>
            <person name="Pidot S.J."/>
        </authorList>
    </citation>
    <scope>NUCLEOTIDE SEQUENCE [LARGE SCALE GENOMIC DNA]</scope>
    <source>
        <strain evidence="3 4">AUSMDU00012717</strain>
    </source>
</reference>
<dbReference type="KEGG" id="nah:F5544_17455"/>
<feature type="domain" description="Mce/MlaD" evidence="1">
    <location>
        <begin position="33"/>
        <end position="106"/>
    </location>
</feature>
<dbReference type="Pfam" id="PF02470">
    <property type="entry name" value="MlaD"/>
    <property type="match status" value="1"/>
</dbReference>
<dbReference type="InterPro" id="IPR003399">
    <property type="entry name" value="Mce/MlaD"/>
</dbReference>
<evidence type="ECO:0000313" key="3">
    <source>
        <dbReference type="EMBL" id="QIS11367.1"/>
    </source>
</evidence>
<evidence type="ECO:0000313" key="4">
    <source>
        <dbReference type="Proteomes" id="UP000503540"/>
    </source>
</evidence>
<feature type="domain" description="Mammalian cell entry C-terminal" evidence="2">
    <location>
        <begin position="115"/>
        <end position="298"/>
    </location>
</feature>
<evidence type="ECO:0000259" key="2">
    <source>
        <dbReference type="Pfam" id="PF11887"/>
    </source>
</evidence>
<evidence type="ECO:0000259" key="1">
    <source>
        <dbReference type="Pfam" id="PF02470"/>
    </source>
</evidence>
<gene>
    <name evidence="3" type="ORF">F5544_17455</name>
</gene>
<organism evidence="3 4">
    <name type="scientific">Nocardia arthritidis</name>
    <dbReference type="NCBI Taxonomy" id="228602"/>
    <lineage>
        <taxon>Bacteria</taxon>
        <taxon>Bacillati</taxon>
        <taxon>Actinomycetota</taxon>
        <taxon>Actinomycetes</taxon>
        <taxon>Mycobacteriales</taxon>
        <taxon>Nocardiaceae</taxon>
        <taxon>Nocardia</taxon>
    </lineage>
</organism>
<dbReference type="InterPro" id="IPR052336">
    <property type="entry name" value="MlaD_Phospholipid_Transporter"/>
</dbReference>
<dbReference type="EMBL" id="CP046172">
    <property type="protein sequence ID" value="QIS11367.1"/>
    <property type="molecule type" value="Genomic_DNA"/>
</dbReference>
<proteinExistence type="predicted"/>
<dbReference type="RefSeq" id="WP_167474197.1">
    <property type="nucleotide sequence ID" value="NZ_CP046172.1"/>
</dbReference>
<name>A0A6G9YE63_9NOCA</name>
<dbReference type="PANTHER" id="PTHR33371:SF15">
    <property type="entry name" value="LIPOPROTEIN LPRN"/>
    <property type="match status" value="1"/>
</dbReference>
<dbReference type="PANTHER" id="PTHR33371">
    <property type="entry name" value="INTERMEMBRANE PHOSPHOLIPID TRANSPORT SYSTEM BINDING PROTEIN MLAD-RELATED"/>
    <property type="match status" value="1"/>
</dbReference>
<sequence>MPLIAAAVLATTAGCGVTVERLPLPSKGMFEATYPIHAIFANVLNLPDQAKVKVGGSDVGVVSHIDVDNYRAEVELDIRKDIELPRGTTAQLRQATPLGDVFIALAEPNAAPDGPKLRAGDTLPIEQTSAGATVEELLVSVSLLFNGGGIADIAQLTDELDAAVGGRADELSYLITKTTSTFTTLHDNSSRIDGALAGFDALTATIEANHAELGQVAETLPPLLGTIAENNRALGELLAKVATVSAALGDYADSSTEQLRGLLDNTRKLMSALAATGDTFGALQDAFHEIRPYVDATFRGSALAPYANIQYLDIGLLTAPGTSKFFDLTDMADFVGSLMQVLQIITARLTGPR</sequence>
<dbReference type="InterPro" id="IPR024516">
    <property type="entry name" value="Mce_C"/>
</dbReference>
<dbReference type="InterPro" id="IPR005693">
    <property type="entry name" value="Mce"/>
</dbReference>
<dbReference type="Proteomes" id="UP000503540">
    <property type="component" value="Chromosome"/>
</dbReference>
<keyword evidence="4" id="KW-1185">Reference proteome</keyword>
<dbReference type="Pfam" id="PF11887">
    <property type="entry name" value="Mce4_CUP1"/>
    <property type="match status" value="1"/>
</dbReference>
<dbReference type="AlphaFoldDB" id="A0A6G9YE63"/>
<accession>A0A6G9YE63</accession>
<dbReference type="GO" id="GO:0005576">
    <property type="term" value="C:extracellular region"/>
    <property type="evidence" value="ECO:0007669"/>
    <property type="project" value="TreeGrafter"/>
</dbReference>
<protein>
    <submittedName>
        <fullName evidence="3">MCE family protein</fullName>
    </submittedName>
</protein>
<dbReference type="NCBIfam" id="TIGR00996">
    <property type="entry name" value="Mtu_fam_mce"/>
    <property type="match status" value="1"/>
</dbReference>